<evidence type="ECO:0000256" key="3">
    <source>
        <dbReference type="ARBA" id="ARBA00022679"/>
    </source>
</evidence>
<evidence type="ECO:0000313" key="9">
    <source>
        <dbReference type="EMBL" id="WBV59897.1"/>
    </source>
</evidence>
<dbReference type="EMBL" id="CP115859">
    <property type="protein sequence ID" value="WBV59897.1"/>
    <property type="molecule type" value="Genomic_DNA"/>
</dbReference>
<evidence type="ECO:0000256" key="1">
    <source>
        <dbReference type="ARBA" id="ARBA00000085"/>
    </source>
</evidence>
<evidence type="ECO:0000313" key="10">
    <source>
        <dbReference type="Proteomes" id="UP001210978"/>
    </source>
</evidence>
<keyword evidence="5" id="KW-0418">Kinase</keyword>
<evidence type="ECO:0000256" key="2">
    <source>
        <dbReference type="ARBA" id="ARBA00012438"/>
    </source>
</evidence>
<comment type="catalytic activity">
    <reaction evidence="1">
        <text>ATP + protein L-histidine = ADP + protein N-phospho-L-histidine.</text>
        <dbReference type="EC" id="2.7.13.3"/>
    </reaction>
</comment>
<evidence type="ECO:0000256" key="6">
    <source>
        <dbReference type="ARBA" id="ARBA00022840"/>
    </source>
</evidence>
<dbReference type="GO" id="GO:0005524">
    <property type="term" value="F:ATP binding"/>
    <property type="evidence" value="ECO:0007669"/>
    <property type="project" value="UniProtKB-KW"/>
</dbReference>
<name>A0ABY7QJQ4_9FLAO</name>
<dbReference type="InterPro" id="IPR005467">
    <property type="entry name" value="His_kinase_dom"/>
</dbReference>
<evidence type="ECO:0000256" key="4">
    <source>
        <dbReference type="ARBA" id="ARBA00022741"/>
    </source>
</evidence>
<dbReference type="SUPFAM" id="SSF55874">
    <property type="entry name" value="ATPase domain of HSP90 chaperone/DNA topoisomerase II/histidine kinase"/>
    <property type="match status" value="2"/>
</dbReference>
<dbReference type="Gene3D" id="3.30.565.10">
    <property type="entry name" value="Histidine kinase-like ATPase, C-terminal domain"/>
    <property type="match status" value="2"/>
</dbReference>
<evidence type="ECO:0000256" key="5">
    <source>
        <dbReference type="ARBA" id="ARBA00022777"/>
    </source>
</evidence>
<dbReference type="EC" id="2.7.13.3" evidence="2"/>
<dbReference type="Pfam" id="PF13589">
    <property type="entry name" value="HATPase_c_3"/>
    <property type="match status" value="1"/>
</dbReference>
<dbReference type="InterPro" id="IPR050980">
    <property type="entry name" value="2C_sensor_his_kinase"/>
</dbReference>
<sequence>MSNVENFKISAALKDIIGKELITDEFVAVFELVKNSFDANASKVEVIFENNYEKEKAKIIIKDNGKGMDYDDLVDKWLFVAYSAKKLGRENTDYRDKIKSQRVFAGAKGVGRFSCDRLGRFLNLITIKDEPNYKIENLVVNWEDFENVDDKEFVNIKVIHNTLKENKYNLKSGTVLEISGLRDIWDRDRILKLKISLAKLINPNQGNDSINFDIEIIAEDERGLDKEPNSKGEKRNNLEVVNGKVKNSIFETLDIKTSNILVHINSDGSLIETTLRDRGDLIYFLKEKNPYKDLKNISIYLFQLNRTAKFNFTKTMGMEPVKYGSVFMYKNGFRVYPYGEEGDDLLQINRRKQQGYNRFLGTRDVIGRIEINGEQPDLREISSRDGGLVKTPTYFNLLEFFYDFVLKRLENYVVNIIQWGDERLNKETGEVRPELWAKDVKVQILELISGFINSKDIVDIQYEKNFLEIIESKQSKSVEKIVKNISKVAAKSDNPELVKEAKKIEKAVKEIKADAQIANVKATKEESLRKVKEVELETEKLKTEFYKKQLAPDSDALIHHIKNNNISIKTTVENILQDIKSPQYDENDLLKDLSFILFHCDKAIKAANIITHVDLSESDAQNVELSGFLGGYIDNYQEITSTKRTKIRYEHEGKGFRMMISKIELAIIIDNLEDNSYKWGAKNIYIKTITNNPRSMTLIYSDDGKGLSDKYLSDPSQILRFKETDSKNGTGLGLYVVHQVLDRMGASIEFIGNNIYQKGANFKIEFIR</sequence>
<feature type="coiled-coil region" evidence="7">
    <location>
        <begin position="494"/>
        <end position="544"/>
    </location>
</feature>
<dbReference type="InterPro" id="IPR003594">
    <property type="entry name" value="HATPase_dom"/>
</dbReference>
<dbReference type="PROSITE" id="PS50109">
    <property type="entry name" value="HIS_KIN"/>
    <property type="match status" value="1"/>
</dbReference>
<keyword evidence="10" id="KW-1185">Reference proteome</keyword>
<dbReference type="InterPro" id="IPR036890">
    <property type="entry name" value="HATPase_C_sf"/>
</dbReference>
<dbReference type="RefSeq" id="WP_271148246.1">
    <property type="nucleotide sequence ID" value="NZ_CP115859.1"/>
</dbReference>
<dbReference type="PANTHER" id="PTHR44936">
    <property type="entry name" value="SENSOR PROTEIN CREC"/>
    <property type="match status" value="1"/>
</dbReference>
<dbReference type="Pfam" id="PF02518">
    <property type="entry name" value="HATPase_c"/>
    <property type="match status" value="1"/>
</dbReference>
<evidence type="ECO:0000256" key="7">
    <source>
        <dbReference type="SAM" id="Coils"/>
    </source>
</evidence>
<keyword evidence="3" id="KW-0808">Transferase</keyword>
<reference evidence="9 10" key="1">
    <citation type="submission" date="2023-01" db="EMBL/GenBank/DDBJ databases">
        <title>Complete genome of Chryseobacterium camelliae VAN22-5A.</title>
        <authorList>
            <person name="Zong G."/>
            <person name="Cao G."/>
        </authorList>
    </citation>
    <scope>NUCLEOTIDE SEQUENCE [LARGE SCALE GENOMIC DNA]</scope>
    <source>
        <strain evidence="9 10">VAN22-5A</strain>
    </source>
</reference>
<keyword evidence="7" id="KW-0175">Coiled coil</keyword>
<dbReference type="Proteomes" id="UP001210978">
    <property type="component" value="Chromosome"/>
</dbReference>
<proteinExistence type="predicted"/>
<gene>
    <name evidence="9" type="ORF">PFY12_12690</name>
</gene>
<protein>
    <recommendedName>
        <fullName evidence="2">histidine kinase</fullName>
        <ecNumber evidence="2">2.7.13.3</ecNumber>
    </recommendedName>
</protein>
<keyword evidence="4" id="KW-0547">Nucleotide-binding</keyword>
<evidence type="ECO:0000259" key="8">
    <source>
        <dbReference type="PROSITE" id="PS50109"/>
    </source>
</evidence>
<keyword evidence="6 9" id="KW-0067">ATP-binding</keyword>
<dbReference type="PANTHER" id="PTHR44936:SF10">
    <property type="entry name" value="SENSOR PROTEIN RSTB"/>
    <property type="match status" value="1"/>
</dbReference>
<organism evidence="9 10">
    <name type="scientific">Chryseobacterium camelliae</name>
    <dbReference type="NCBI Taxonomy" id="1265445"/>
    <lineage>
        <taxon>Bacteria</taxon>
        <taxon>Pseudomonadati</taxon>
        <taxon>Bacteroidota</taxon>
        <taxon>Flavobacteriia</taxon>
        <taxon>Flavobacteriales</taxon>
        <taxon>Weeksellaceae</taxon>
        <taxon>Chryseobacterium group</taxon>
        <taxon>Chryseobacterium</taxon>
    </lineage>
</organism>
<feature type="domain" description="Histidine kinase" evidence="8">
    <location>
        <begin position="556"/>
        <end position="768"/>
    </location>
</feature>
<accession>A0ABY7QJQ4</accession>